<evidence type="ECO:0000313" key="1">
    <source>
        <dbReference type="EMBL" id="STL89189.1"/>
    </source>
</evidence>
<dbReference type="GO" id="GO:0004368">
    <property type="term" value="F:glycerol-3-phosphate dehydrogenase (quinone) activity"/>
    <property type="evidence" value="ECO:0007669"/>
    <property type="project" value="UniProtKB-EC"/>
</dbReference>
<dbReference type="EC" id="1.1.5.3" evidence="1"/>
<sequence length="57" mass="6195">MTAEEVDILLREGEKLAPVMAKTRILRAYSGVRPLVASDDDPSGRNVSRGIVLLDPC</sequence>
<dbReference type="AlphaFoldDB" id="A0A377CB34"/>
<reference evidence="1 2" key="1">
    <citation type="submission" date="2018-06" db="EMBL/GenBank/DDBJ databases">
        <authorList>
            <consortium name="Pathogen Informatics"/>
            <person name="Doyle S."/>
        </authorList>
    </citation>
    <scope>NUCLEOTIDE SEQUENCE [LARGE SCALE GENOMIC DNA]</scope>
    <source>
        <strain evidence="1 2">NCTC10429</strain>
    </source>
</reference>
<evidence type="ECO:0000313" key="2">
    <source>
        <dbReference type="Proteomes" id="UP000254088"/>
    </source>
</evidence>
<protein>
    <submittedName>
        <fullName evidence="1">Anaerobic glycerol-3-phosphate dehydrogenase subunit A</fullName>
        <ecNumber evidence="1">1.1.5.3</ecNumber>
    </submittedName>
</protein>
<dbReference type="EMBL" id="UGEX01000001">
    <property type="protein sequence ID" value="STL89189.1"/>
    <property type="molecule type" value="Genomic_DNA"/>
</dbReference>
<keyword evidence="1" id="KW-0560">Oxidoreductase</keyword>
<dbReference type="Proteomes" id="UP000254088">
    <property type="component" value="Unassembled WGS sequence"/>
</dbReference>
<proteinExistence type="predicted"/>
<name>A0A377CB34_ECOLX</name>
<organism evidence="1 2">
    <name type="scientific">Escherichia coli</name>
    <dbReference type="NCBI Taxonomy" id="562"/>
    <lineage>
        <taxon>Bacteria</taxon>
        <taxon>Pseudomonadati</taxon>
        <taxon>Pseudomonadota</taxon>
        <taxon>Gammaproteobacteria</taxon>
        <taxon>Enterobacterales</taxon>
        <taxon>Enterobacteriaceae</taxon>
        <taxon>Escherichia</taxon>
    </lineage>
</organism>
<accession>A0A377CB34</accession>
<gene>
    <name evidence="1" type="primary">glpA_2</name>
    <name evidence="1" type="ORF">NCTC10429_02595</name>
</gene>